<dbReference type="STRING" id="1045775.SAMN05216378_0721"/>
<evidence type="ECO:0000256" key="1">
    <source>
        <dbReference type="ARBA" id="ARBA00011073"/>
    </source>
</evidence>
<keyword evidence="3" id="KW-0378">Hydrolase</keyword>
<accession>A0A1I1TVZ2</accession>
<dbReference type="Proteomes" id="UP000198855">
    <property type="component" value="Unassembled WGS sequence"/>
</dbReference>
<feature type="region of interest" description="Disordered" evidence="6">
    <location>
        <begin position="125"/>
        <end position="147"/>
    </location>
</feature>
<dbReference type="InterPro" id="IPR023827">
    <property type="entry name" value="Peptidase_S8_Asp-AS"/>
</dbReference>
<dbReference type="PRINTS" id="PR00723">
    <property type="entry name" value="SUBTILISIN"/>
</dbReference>
<dbReference type="PROSITE" id="PS00136">
    <property type="entry name" value="SUBTILASE_ASP"/>
    <property type="match status" value="1"/>
</dbReference>
<dbReference type="RefSeq" id="WP_091181087.1">
    <property type="nucleotide sequence ID" value="NZ_FOMT01000001.1"/>
</dbReference>
<dbReference type="SUPFAM" id="SSF52317">
    <property type="entry name" value="Class I glutamine amidotransferase-like"/>
    <property type="match status" value="1"/>
</dbReference>
<evidence type="ECO:0000313" key="12">
    <source>
        <dbReference type="Proteomes" id="UP000198855"/>
    </source>
</evidence>
<reference evidence="12" key="1">
    <citation type="submission" date="2016-10" db="EMBL/GenBank/DDBJ databases">
        <authorList>
            <person name="Varghese N."/>
            <person name="Submissions S."/>
        </authorList>
    </citation>
    <scope>NUCLEOTIDE SEQUENCE [LARGE SCALE GENOMIC DNA]</scope>
    <source>
        <strain evidence="12">CGMCC 1.10784</strain>
    </source>
</reference>
<sequence length="1231" mass="133373">MKRKRMKQALLVTFSTAMLFSLIMKQAAHAESYEQTSGHFLSPATDTAGEGASRIIVKYKDGAADRHQLYAKYALTAMEQLKVSNSSLDVLEVSPGSDVAKVIDSLEKDPNVLYAEPDFQIQRTSSAGDIQSTPVKQSQGGLPAGSNSVVPTASVEEFVSSIPSLPNDPNFYEQWGLNNIGQYLPNLQPSMAQWDIDINAPEAWGITQGASDAIVAVIDTGVEINHPDLQDSIWTNEGEVAGNGKDDDGNGFVDDVHGWNFFGGNNSLYNVFDEDLLGTQMAGVIAATANNGIGISGVAPNAKIMPLKVIGANGAGYLSDVIWAIEYAERMGAKVVNISWSLTEYSQALKDAIDGSSMLFVTIGGMDYLNSKDVVPEYPAAYDSDNILSVSGVNPHGESFFGSVRGKSVDLSAPNEFIWTTIPSRNPGLGAQIAGGKYKVLYNGIGFENITSSDDSQQDAFDRAMQYFGKQNPSILLVQDDEWQAIDNGANYLPLYQSLLDASGYQYDTLTVNYGDDGPSLEKLKPYDLVVWFTGAGVGFEWQNFDVDIYTTPLKESDQASLSAYLQGGGNLLLSGSSPLLGNEYSSFVNDVLHLDVIRMNNWRAGEDWEHAEGAPGTINEGLSFDMYSFGSYEDVISNDPSITTVNLNAELDDYSYSSGGFEFPAAFASGVAALIYSEYPSEDASIIRERMILSGKPLYREDDFTADTMVDAYKALTDNDLPGQPYTETTYTDTIAAETDAHDVYYIHLNKGDKLDLNLAGDSGTDFDLNLFDSTAQSLYDTNKVAASSAIRGSSTEMISYVATETGNYFIDINAFSGAGGYTISAQRTLIHETGTYEDSDAALIFTGPWSNKSDAKHSGGTAKQLDAAGNVDFSFTGGQIEWIGYKNDEQGIADVYIDGVKVKSASLFSESLQTQQILFSESLPYGGHTISVKWTGKSDPAAKKSTNSINIDAFRVVTETDVYTVKTEELDPSFAYYGTWNALDNVNYSGGRIKTTSSKGSFVDIPFTGSKVVLLASTMPSGGKAKIVIDNKPETAKIVDFYSLSSRYQAAVFDSGELEYGSHSLRVINMGEHQTSSTGFAIDVDAIMVTKSSSVNEITKRFEESNPYVNLHGAWTFTMNSQYSDRSAAYTNLAGNYAELYFDGTKVKVLATAGPNRGKIDVYMDGNLVTGEPIDLYRETYQFQVPIFESADLSVGSHTIKVVNAGEKNEQSSGNYVSIDAFLVTSVLK</sequence>
<protein>
    <submittedName>
        <fullName evidence="11">Pre-peptidase C-terminal domain-containing protein</fullName>
    </submittedName>
</protein>
<name>A0A1I1TVZ2_9BACL</name>
<dbReference type="EMBL" id="FOMT01000001">
    <property type="protein sequence ID" value="SFD62801.1"/>
    <property type="molecule type" value="Genomic_DNA"/>
</dbReference>
<feature type="domain" description="Peptidase C-terminal archaeal/bacterial" evidence="9">
    <location>
        <begin position="744"/>
        <end position="814"/>
    </location>
</feature>
<comment type="similarity">
    <text evidence="1 5">Belongs to the peptidase S8 family.</text>
</comment>
<dbReference type="GO" id="GO:0006508">
    <property type="term" value="P:proteolysis"/>
    <property type="evidence" value="ECO:0007669"/>
    <property type="project" value="UniProtKB-KW"/>
</dbReference>
<dbReference type="CDD" id="cd07473">
    <property type="entry name" value="Peptidases_S8_Subtilisin_like"/>
    <property type="match status" value="1"/>
</dbReference>
<dbReference type="PROSITE" id="PS51892">
    <property type="entry name" value="SUBTILASE"/>
    <property type="match status" value="1"/>
</dbReference>
<keyword evidence="2" id="KW-0645">Protease</keyword>
<evidence type="ECO:0000256" key="7">
    <source>
        <dbReference type="SAM" id="SignalP"/>
    </source>
</evidence>
<dbReference type="InterPro" id="IPR036852">
    <property type="entry name" value="Peptidase_S8/S53_dom_sf"/>
</dbReference>
<dbReference type="OrthoDB" id="9762689at2"/>
<dbReference type="Gene3D" id="2.60.120.260">
    <property type="entry name" value="Galactose-binding domain-like"/>
    <property type="match status" value="3"/>
</dbReference>
<feature type="signal peptide" evidence="7">
    <location>
        <begin position="1"/>
        <end position="30"/>
    </location>
</feature>
<evidence type="ECO:0000259" key="8">
    <source>
        <dbReference type="Pfam" id="PF00082"/>
    </source>
</evidence>
<dbReference type="InterPro" id="IPR051048">
    <property type="entry name" value="Peptidase_S8/S53_subtilisin"/>
</dbReference>
<feature type="domain" description="Peptidase S8/S53" evidence="8">
    <location>
        <begin position="212"/>
        <end position="415"/>
    </location>
</feature>
<dbReference type="AlphaFoldDB" id="A0A1I1TVZ2"/>
<keyword evidence="12" id="KW-1185">Reference proteome</keyword>
<dbReference type="PANTHER" id="PTHR43399:SF4">
    <property type="entry name" value="CELL WALL-ASSOCIATED PROTEASE"/>
    <property type="match status" value="1"/>
</dbReference>
<evidence type="ECO:0000256" key="5">
    <source>
        <dbReference type="PROSITE-ProRule" id="PRU01240"/>
    </source>
</evidence>
<keyword evidence="7" id="KW-0732">Signal</keyword>
<evidence type="ECO:0000313" key="11">
    <source>
        <dbReference type="EMBL" id="SFD62801.1"/>
    </source>
</evidence>
<evidence type="ECO:0000256" key="2">
    <source>
        <dbReference type="ARBA" id="ARBA00022670"/>
    </source>
</evidence>
<evidence type="ECO:0000256" key="6">
    <source>
        <dbReference type="SAM" id="MobiDB-lite"/>
    </source>
</evidence>
<dbReference type="InterPro" id="IPR000209">
    <property type="entry name" value="Peptidase_S8/S53_dom"/>
</dbReference>
<keyword evidence="4" id="KW-0720">Serine protease</keyword>
<evidence type="ECO:0000256" key="3">
    <source>
        <dbReference type="ARBA" id="ARBA00022801"/>
    </source>
</evidence>
<evidence type="ECO:0000259" key="9">
    <source>
        <dbReference type="Pfam" id="PF04151"/>
    </source>
</evidence>
<feature type="domain" description="Fervidolysin-like N-terminal prodomain" evidence="10">
    <location>
        <begin position="55"/>
        <end position="117"/>
    </location>
</feature>
<evidence type="ECO:0000259" key="10">
    <source>
        <dbReference type="Pfam" id="PF22148"/>
    </source>
</evidence>
<dbReference type="PANTHER" id="PTHR43399">
    <property type="entry name" value="SUBTILISIN-RELATED"/>
    <property type="match status" value="1"/>
</dbReference>
<dbReference type="Gene3D" id="3.40.50.200">
    <property type="entry name" value="Peptidase S8/S53 domain"/>
    <property type="match status" value="1"/>
</dbReference>
<dbReference type="Pfam" id="PF00082">
    <property type="entry name" value="Peptidase_S8"/>
    <property type="match status" value="1"/>
</dbReference>
<organism evidence="11 12">
    <name type="scientific">Paenibacillus catalpae</name>
    <dbReference type="NCBI Taxonomy" id="1045775"/>
    <lineage>
        <taxon>Bacteria</taxon>
        <taxon>Bacillati</taxon>
        <taxon>Bacillota</taxon>
        <taxon>Bacilli</taxon>
        <taxon>Bacillales</taxon>
        <taxon>Paenibacillaceae</taxon>
        <taxon>Paenibacillus</taxon>
    </lineage>
</organism>
<feature type="chain" id="PRO_5011537887" evidence="7">
    <location>
        <begin position="31"/>
        <end position="1231"/>
    </location>
</feature>
<dbReference type="InterPro" id="IPR015500">
    <property type="entry name" value="Peptidase_S8_subtilisin-rel"/>
</dbReference>
<dbReference type="InterPro" id="IPR007280">
    <property type="entry name" value="Peptidase_C_arc/bac"/>
</dbReference>
<dbReference type="Gene3D" id="2.60.120.380">
    <property type="match status" value="1"/>
</dbReference>
<gene>
    <name evidence="11" type="ORF">SAMN05216378_0721</name>
</gene>
<dbReference type="InterPro" id="IPR034204">
    <property type="entry name" value="PfSUB1-like_cat_dom"/>
</dbReference>
<evidence type="ECO:0000256" key="4">
    <source>
        <dbReference type="ARBA" id="ARBA00022825"/>
    </source>
</evidence>
<proteinExistence type="inferred from homology"/>
<dbReference type="InterPro" id="IPR054399">
    <property type="entry name" value="Fervidolysin-like_N_prodom"/>
</dbReference>
<dbReference type="Pfam" id="PF04151">
    <property type="entry name" value="PPC"/>
    <property type="match status" value="1"/>
</dbReference>
<dbReference type="InterPro" id="IPR029062">
    <property type="entry name" value="Class_I_gatase-like"/>
</dbReference>
<dbReference type="SUPFAM" id="SSF52743">
    <property type="entry name" value="Subtilisin-like"/>
    <property type="match status" value="1"/>
</dbReference>
<dbReference type="GO" id="GO:0004252">
    <property type="term" value="F:serine-type endopeptidase activity"/>
    <property type="evidence" value="ECO:0007669"/>
    <property type="project" value="InterPro"/>
</dbReference>
<dbReference type="Pfam" id="PF22148">
    <property type="entry name" value="Fervidolysin_NPro-like"/>
    <property type="match status" value="1"/>
</dbReference>
<comment type="caution">
    <text evidence="5">Lacks conserved residue(s) required for the propagation of feature annotation.</text>
</comment>
<dbReference type="SUPFAM" id="SSF89260">
    <property type="entry name" value="Collagen-binding domain"/>
    <property type="match status" value="1"/>
</dbReference>